<evidence type="ECO:0000259" key="9">
    <source>
        <dbReference type="PROSITE" id="PS50928"/>
    </source>
</evidence>
<keyword evidence="5 8" id="KW-0812">Transmembrane</keyword>
<evidence type="ECO:0000256" key="1">
    <source>
        <dbReference type="ARBA" id="ARBA00004651"/>
    </source>
</evidence>
<name>A0A2B8BIX2_9PROT</name>
<dbReference type="InterPro" id="IPR000515">
    <property type="entry name" value="MetI-like"/>
</dbReference>
<keyword evidence="4" id="KW-1003">Cell membrane</keyword>
<evidence type="ECO:0000256" key="4">
    <source>
        <dbReference type="ARBA" id="ARBA00022475"/>
    </source>
</evidence>
<evidence type="ECO:0000256" key="3">
    <source>
        <dbReference type="ARBA" id="ARBA00022448"/>
    </source>
</evidence>
<dbReference type="PROSITE" id="PS50928">
    <property type="entry name" value="ABC_TM1"/>
    <property type="match status" value="1"/>
</dbReference>
<evidence type="ECO:0000313" key="11">
    <source>
        <dbReference type="Proteomes" id="UP000225379"/>
    </source>
</evidence>
<keyword evidence="11" id="KW-1185">Reference proteome</keyword>
<evidence type="ECO:0000256" key="8">
    <source>
        <dbReference type="RuleBase" id="RU363032"/>
    </source>
</evidence>
<sequence>MSGSPILRLLLAVPGLALLILFFLLPLGAVAWQSLAGDAIQRVFAQGDLLAALGNSLLLGLEAGLASVVLGVAVALHLARLPPGRRALLQVVIALPLTFSGLIVAYGFILLLGRAGFATLLLAELGADPAAIAAFLYDTPGLVLAYSYFLTPRVILTLLPVFANFDHRQTEAAESMGASRLRALIDILAPQVAPTVLASFALATAVAFGAYGTALALVGTQINILPLRLYSLIADAGADFPLAAALSVLLLAVCSFLMAVAEIAAARSEADHHVRT</sequence>
<dbReference type="SUPFAM" id="SSF161098">
    <property type="entry name" value="MetI-like"/>
    <property type="match status" value="1"/>
</dbReference>
<feature type="transmembrane region" description="Helical" evidence="8">
    <location>
        <begin position="242"/>
        <end position="266"/>
    </location>
</feature>
<evidence type="ECO:0000256" key="7">
    <source>
        <dbReference type="ARBA" id="ARBA00023136"/>
    </source>
</evidence>
<comment type="similarity">
    <text evidence="2">Belongs to the binding-protein-dependent transport system permease family. CysTW subfamily.</text>
</comment>
<dbReference type="GO" id="GO:0005886">
    <property type="term" value="C:plasma membrane"/>
    <property type="evidence" value="ECO:0007669"/>
    <property type="project" value="UniProtKB-SubCell"/>
</dbReference>
<dbReference type="PANTHER" id="PTHR42929:SF1">
    <property type="entry name" value="INNER MEMBRANE ABC TRANSPORTER PERMEASE PROTEIN YDCU-RELATED"/>
    <property type="match status" value="1"/>
</dbReference>
<dbReference type="RefSeq" id="WP_098736628.1">
    <property type="nucleotide sequence ID" value="NZ_PDKW01000040.1"/>
</dbReference>
<dbReference type="InterPro" id="IPR035906">
    <property type="entry name" value="MetI-like_sf"/>
</dbReference>
<dbReference type="GO" id="GO:0055085">
    <property type="term" value="P:transmembrane transport"/>
    <property type="evidence" value="ECO:0007669"/>
    <property type="project" value="InterPro"/>
</dbReference>
<feature type="transmembrane region" description="Helical" evidence="8">
    <location>
        <begin position="88"/>
        <end position="112"/>
    </location>
</feature>
<dbReference type="Gene3D" id="1.10.3720.10">
    <property type="entry name" value="MetI-like"/>
    <property type="match status" value="1"/>
</dbReference>
<dbReference type="AlphaFoldDB" id="A0A2B8BIX2"/>
<keyword evidence="6 8" id="KW-1133">Transmembrane helix</keyword>
<keyword evidence="7 8" id="KW-0472">Membrane</keyword>
<evidence type="ECO:0000313" key="10">
    <source>
        <dbReference type="EMBL" id="PGH57177.1"/>
    </source>
</evidence>
<comment type="caution">
    <text evidence="10">The sequence shown here is derived from an EMBL/GenBank/DDBJ whole genome shotgun (WGS) entry which is preliminary data.</text>
</comment>
<comment type="subcellular location">
    <subcellularLocation>
        <location evidence="1 8">Cell membrane</location>
        <topology evidence="1 8">Multi-pass membrane protein</topology>
    </subcellularLocation>
</comment>
<dbReference type="Proteomes" id="UP000225379">
    <property type="component" value="Unassembled WGS sequence"/>
</dbReference>
<organism evidence="10 11">
    <name type="scientific">Azospirillum palustre</name>
    <dbReference type="NCBI Taxonomy" id="2044885"/>
    <lineage>
        <taxon>Bacteria</taxon>
        <taxon>Pseudomonadati</taxon>
        <taxon>Pseudomonadota</taxon>
        <taxon>Alphaproteobacteria</taxon>
        <taxon>Rhodospirillales</taxon>
        <taxon>Azospirillaceae</taxon>
        <taxon>Azospirillum</taxon>
    </lineage>
</organism>
<protein>
    <submittedName>
        <fullName evidence="10">ABC transporter permease</fullName>
    </submittedName>
</protein>
<dbReference type="Pfam" id="PF00528">
    <property type="entry name" value="BPD_transp_1"/>
    <property type="match status" value="1"/>
</dbReference>
<evidence type="ECO:0000256" key="2">
    <source>
        <dbReference type="ARBA" id="ARBA00007069"/>
    </source>
</evidence>
<proteinExistence type="inferred from homology"/>
<gene>
    <name evidence="10" type="ORF">CRT60_11925</name>
</gene>
<reference evidence="11" key="1">
    <citation type="submission" date="2017-10" db="EMBL/GenBank/DDBJ databases">
        <authorList>
            <person name="Kravchenko I.K."/>
            <person name="Grouzdev D.S."/>
        </authorList>
    </citation>
    <scope>NUCLEOTIDE SEQUENCE [LARGE SCALE GENOMIC DNA]</scope>
    <source>
        <strain evidence="11">B2</strain>
    </source>
</reference>
<dbReference type="EMBL" id="PDKW01000040">
    <property type="protein sequence ID" value="PGH57177.1"/>
    <property type="molecule type" value="Genomic_DNA"/>
</dbReference>
<evidence type="ECO:0000256" key="6">
    <source>
        <dbReference type="ARBA" id="ARBA00022989"/>
    </source>
</evidence>
<feature type="transmembrane region" description="Helical" evidence="8">
    <location>
        <begin position="52"/>
        <end position="76"/>
    </location>
</feature>
<feature type="domain" description="ABC transmembrane type-1" evidence="9">
    <location>
        <begin position="53"/>
        <end position="261"/>
    </location>
</feature>
<evidence type="ECO:0000256" key="5">
    <source>
        <dbReference type="ARBA" id="ARBA00022692"/>
    </source>
</evidence>
<dbReference type="OrthoDB" id="44077at2"/>
<accession>A0A2B8BIX2</accession>
<dbReference type="CDD" id="cd06261">
    <property type="entry name" value="TM_PBP2"/>
    <property type="match status" value="1"/>
</dbReference>
<keyword evidence="3 8" id="KW-0813">Transport</keyword>
<feature type="transmembrane region" description="Helical" evidence="8">
    <location>
        <begin position="145"/>
        <end position="163"/>
    </location>
</feature>
<dbReference type="PANTHER" id="PTHR42929">
    <property type="entry name" value="INNER MEMBRANE ABC TRANSPORTER PERMEASE PROTEIN YDCU-RELATED-RELATED"/>
    <property type="match status" value="1"/>
</dbReference>